<evidence type="ECO:0000313" key="5">
    <source>
        <dbReference type="Proteomes" id="UP001500235"/>
    </source>
</evidence>
<dbReference type="Gene3D" id="1.10.3020.10">
    <property type="entry name" value="alpha-amino acid ester hydrolase ( Helical cap domain)"/>
    <property type="match status" value="1"/>
</dbReference>
<dbReference type="InterPro" id="IPR050585">
    <property type="entry name" value="Xaa-Pro_dipeptidyl-ppase/CocE"/>
</dbReference>
<dbReference type="Pfam" id="PF08530">
    <property type="entry name" value="PepX_C"/>
    <property type="match status" value="1"/>
</dbReference>
<evidence type="ECO:0000313" key="4">
    <source>
        <dbReference type="EMBL" id="GAA4023405.1"/>
    </source>
</evidence>
<feature type="signal peptide" evidence="2">
    <location>
        <begin position="1"/>
        <end position="28"/>
    </location>
</feature>
<dbReference type="InterPro" id="IPR013736">
    <property type="entry name" value="Xaa-Pro_dipept_C"/>
</dbReference>
<dbReference type="Pfam" id="PF02129">
    <property type="entry name" value="Peptidase_S15"/>
    <property type="match status" value="1"/>
</dbReference>
<reference evidence="5" key="1">
    <citation type="journal article" date="2019" name="Int. J. Syst. Evol. Microbiol.">
        <title>The Global Catalogue of Microorganisms (GCM) 10K type strain sequencing project: providing services to taxonomists for standard genome sequencing and annotation.</title>
        <authorList>
            <consortium name="The Broad Institute Genomics Platform"/>
            <consortium name="The Broad Institute Genome Sequencing Center for Infectious Disease"/>
            <person name="Wu L."/>
            <person name="Ma J."/>
        </authorList>
    </citation>
    <scope>NUCLEOTIDE SEQUENCE [LARGE SCALE GENOMIC DNA]</scope>
    <source>
        <strain evidence="5">JCM 17563</strain>
    </source>
</reference>
<dbReference type="PANTHER" id="PTHR43056">
    <property type="entry name" value="PEPTIDASE S9 PROLYL OLIGOPEPTIDASE"/>
    <property type="match status" value="1"/>
</dbReference>
<protein>
    <submittedName>
        <fullName evidence="4">CocE/NonD family hydrolase</fullName>
    </submittedName>
</protein>
<dbReference type="InterPro" id="IPR000383">
    <property type="entry name" value="Xaa-Pro-like_dom"/>
</dbReference>
<dbReference type="InterPro" id="IPR005674">
    <property type="entry name" value="CocE/Ser_esterase"/>
</dbReference>
<proteinExistence type="predicted"/>
<dbReference type="Gene3D" id="3.40.50.1820">
    <property type="entry name" value="alpha/beta hydrolase"/>
    <property type="match status" value="1"/>
</dbReference>
<keyword evidence="1 4" id="KW-0378">Hydrolase</keyword>
<dbReference type="InterPro" id="IPR008979">
    <property type="entry name" value="Galactose-bd-like_sf"/>
</dbReference>
<name>A0ABP7TAG7_9SPHN</name>
<dbReference type="SUPFAM" id="SSF49785">
    <property type="entry name" value="Galactose-binding domain-like"/>
    <property type="match status" value="1"/>
</dbReference>
<dbReference type="SMART" id="SM00939">
    <property type="entry name" value="PepX_C"/>
    <property type="match status" value="1"/>
</dbReference>
<dbReference type="Gene3D" id="2.60.120.260">
    <property type="entry name" value="Galactose-binding domain-like"/>
    <property type="match status" value="1"/>
</dbReference>
<feature type="domain" description="Xaa-Pro dipeptidyl-peptidase C-terminal" evidence="3">
    <location>
        <begin position="382"/>
        <end position="636"/>
    </location>
</feature>
<evidence type="ECO:0000256" key="2">
    <source>
        <dbReference type="SAM" id="SignalP"/>
    </source>
</evidence>
<organism evidence="4 5">
    <name type="scientific">Sphingomonas swuensis</name>
    <dbReference type="NCBI Taxonomy" id="977800"/>
    <lineage>
        <taxon>Bacteria</taxon>
        <taxon>Pseudomonadati</taxon>
        <taxon>Pseudomonadota</taxon>
        <taxon>Alphaproteobacteria</taxon>
        <taxon>Sphingomonadales</taxon>
        <taxon>Sphingomonadaceae</taxon>
        <taxon>Sphingomonas</taxon>
    </lineage>
</organism>
<gene>
    <name evidence="4" type="ORF">GCM10022280_25170</name>
</gene>
<dbReference type="PANTHER" id="PTHR43056:SF10">
    <property type="entry name" value="COCE_NOND FAMILY, PUTATIVE (AFU_ORTHOLOGUE AFUA_7G00600)-RELATED"/>
    <property type="match status" value="1"/>
</dbReference>
<dbReference type="Proteomes" id="UP001500235">
    <property type="component" value="Unassembled WGS sequence"/>
</dbReference>
<dbReference type="NCBIfam" id="TIGR00976">
    <property type="entry name" value="CocE_NonD"/>
    <property type="match status" value="1"/>
</dbReference>
<keyword evidence="5" id="KW-1185">Reference proteome</keyword>
<feature type="chain" id="PRO_5046375784" evidence="2">
    <location>
        <begin position="29"/>
        <end position="640"/>
    </location>
</feature>
<comment type="caution">
    <text evidence="4">The sequence shown here is derived from an EMBL/GenBank/DDBJ whole genome shotgun (WGS) entry which is preliminary data.</text>
</comment>
<dbReference type="RefSeq" id="WP_344707743.1">
    <property type="nucleotide sequence ID" value="NZ_BAABBQ010000001.1"/>
</dbReference>
<sequence>MTASGSKWVSGCAAAAMLAGALAPSVAAAQSIKAPEGAVVAKAMEHQWVPMRDGVRLDTSVYLPRGAGPFPAIVVRSPYPIGNPEEPGAQDQFARKLLDRGYALVLQNERGMYMSEGKHIYMANAGPDGVDTLSWVAKQPWSTGKVGTYGCSSTAEDQLALMALNHPAHQAAVVLGYGAGIGKIGPYAEQGNIYRGGALQLLFASWMRDYIGSSGPGADERPMFPADLTPEAKTRLAKLYSQRLNAYATTPKISTADMLKFYGHLPVSDLIAADKGPRTDWDWFSRWTPAEPKWKEISFANEGDTFGVPALWGVSWYDVSVGPNLYLYDYARKNIAAGRPADQQYLVVSPGVHCSFQRQPATGPVGERDIGDPSYDFDKRIIEFFDWKLKGVANGAAAEPKVQTYQMGENAWLKGDRSMTMPARTMTYYLTSRTGANSVQGDGMLVPAPAPSPRKADSFVYDPLRPVQTLGGGACCMGGIPAAGAYDQAQVEARQDVLVYSTAPLTRTMQVRGPVTLELFVSSDAPDTDIAVKLTDVYPDGRSYNLDDSIFRVRYRDGYDRPKMMEKGRVVKVTLPPMFTGNSFLPGHRIRLQVTSSNFPRYERNLNTGGRNGEETVGRAARNSIHHGKATPSRIVLGLD</sequence>
<evidence type="ECO:0000256" key="1">
    <source>
        <dbReference type="ARBA" id="ARBA00022801"/>
    </source>
</evidence>
<dbReference type="GO" id="GO:0016787">
    <property type="term" value="F:hydrolase activity"/>
    <property type="evidence" value="ECO:0007669"/>
    <property type="project" value="UniProtKB-KW"/>
</dbReference>
<dbReference type="InterPro" id="IPR029058">
    <property type="entry name" value="AB_hydrolase_fold"/>
</dbReference>
<evidence type="ECO:0000259" key="3">
    <source>
        <dbReference type="SMART" id="SM00939"/>
    </source>
</evidence>
<dbReference type="EMBL" id="BAABBQ010000001">
    <property type="protein sequence ID" value="GAA4023405.1"/>
    <property type="molecule type" value="Genomic_DNA"/>
</dbReference>
<accession>A0ABP7TAG7</accession>
<dbReference type="SUPFAM" id="SSF53474">
    <property type="entry name" value="alpha/beta-Hydrolases"/>
    <property type="match status" value="1"/>
</dbReference>
<keyword evidence="2" id="KW-0732">Signal</keyword>